<evidence type="ECO:0000313" key="1">
    <source>
        <dbReference type="EMBL" id="GAA3958869.1"/>
    </source>
</evidence>
<evidence type="ECO:0000313" key="2">
    <source>
        <dbReference type="Proteomes" id="UP001501556"/>
    </source>
</evidence>
<organism evidence="1 2">
    <name type="scientific">Hymenobacter antarcticus</name>
    <dbReference type="NCBI Taxonomy" id="486270"/>
    <lineage>
        <taxon>Bacteria</taxon>
        <taxon>Pseudomonadati</taxon>
        <taxon>Bacteroidota</taxon>
        <taxon>Cytophagia</taxon>
        <taxon>Cytophagales</taxon>
        <taxon>Hymenobacteraceae</taxon>
        <taxon>Hymenobacter</taxon>
    </lineage>
</organism>
<comment type="caution">
    <text evidence="1">The sequence shown here is derived from an EMBL/GenBank/DDBJ whole genome shotgun (WGS) entry which is preliminary data.</text>
</comment>
<reference evidence="2" key="1">
    <citation type="journal article" date="2019" name="Int. J. Syst. Evol. Microbiol.">
        <title>The Global Catalogue of Microorganisms (GCM) 10K type strain sequencing project: providing services to taxonomists for standard genome sequencing and annotation.</title>
        <authorList>
            <consortium name="The Broad Institute Genomics Platform"/>
            <consortium name="The Broad Institute Genome Sequencing Center for Infectious Disease"/>
            <person name="Wu L."/>
            <person name="Ma J."/>
        </authorList>
    </citation>
    <scope>NUCLEOTIDE SEQUENCE [LARGE SCALE GENOMIC DNA]</scope>
    <source>
        <strain evidence="2">JCM 17217</strain>
    </source>
</reference>
<name>A0ABP7P5E5_9BACT</name>
<proteinExistence type="predicted"/>
<gene>
    <name evidence="1" type="ORF">GCM10022407_02590</name>
</gene>
<sequence>MSSPDYDRQALAREAELDAVRLATEDALRTDPRYQPFFAGYTPASVESFIQHYARHKVRCLDRGPDMVKFRLHQVIEYQEDAYDRLFDVQRKKLFDLQVRWRAGEITLPGIQTYQQFAEWQRDAFIHRCPFLPPITRAEYELYRAWLASDACQEFGNSQGNYRDENQWQHYNNMRAGWARQQPDAPTPEADPWQEYQDYPAWFTYYDAHCGAPAGYPFRSHLNRRGALQDHYMELARVEKHAAQPPRPPHVPDPRPRLMEYHSVPDAFEDAPDRYLTEDEWHFAEFTRRFDADPETLLAYRRAMLRVFNSNYNQVLNLTNQNLELLEDARGPWPVPAHADWQQGIFAAAAHLHSELLLAALPAVFDDYEFRIQTGLQPASPDQYRAYHDAHDGKPEENPAEECAIMPYLEKGILRGRELAGEARDFEY</sequence>
<keyword evidence="2" id="KW-1185">Reference proteome</keyword>
<protein>
    <submittedName>
        <fullName evidence="1">Uncharacterized protein</fullName>
    </submittedName>
</protein>
<dbReference type="RefSeq" id="WP_345120125.1">
    <property type="nucleotide sequence ID" value="NZ_BAABDI010000001.1"/>
</dbReference>
<dbReference type="Proteomes" id="UP001501556">
    <property type="component" value="Unassembled WGS sequence"/>
</dbReference>
<accession>A0ABP7P5E5</accession>
<dbReference type="EMBL" id="BAABDI010000001">
    <property type="protein sequence ID" value="GAA3958869.1"/>
    <property type="molecule type" value="Genomic_DNA"/>
</dbReference>